<feature type="domain" description="Protein kinase" evidence="10">
    <location>
        <begin position="496"/>
        <end position="1223"/>
    </location>
</feature>
<dbReference type="GO" id="GO:0004674">
    <property type="term" value="F:protein serine/threonine kinase activity"/>
    <property type="evidence" value="ECO:0007669"/>
    <property type="project" value="UniProtKB-KW"/>
</dbReference>
<evidence type="ECO:0000256" key="6">
    <source>
        <dbReference type="ARBA" id="ARBA00022840"/>
    </source>
</evidence>
<dbReference type="FunFam" id="1.10.510.10:FF:000275">
    <property type="entry name" value="SRSF protein kinase 2 isoform X3"/>
    <property type="match status" value="1"/>
</dbReference>
<feature type="region of interest" description="Disordered" evidence="9">
    <location>
        <begin position="656"/>
        <end position="676"/>
    </location>
</feature>
<feature type="region of interest" description="Disordered" evidence="9">
    <location>
        <begin position="351"/>
        <end position="382"/>
    </location>
</feature>
<keyword evidence="4" id="KW-0547">Nucleotide-binding</keyword>
<organism evidence="11 12">
    <name type="scientific">Candida parapsilosis</name>
    <name type="common">Yeast</name>
    <dbReference type="NCBI Taxonomy" id="5480"/>
    <lineage>
        <taxon>Eukaryota</taxon>
        <taxon>Fungi</taxon>
        <taxon>Dikarya</taxon>
        <taxon>Ascomycota</taxon>
        <taxon>Saccharomycotina</taxon>
        <taxon>Pichiomycetes</taxon>
        <taxon>Debaryomycetaceae</taxon>
        <taxon>Candida/Lodderomyces clade</taxon>
        <taxon>Candida</taxon>
    </lineage>
</organism>
<keyword evidence="2" id="KW-0723">Serine/threonine-protein kinase</keyword>
<evidence type="ECO:0000256" key="2">
    <source>
        <dbReference type="ARBA" id="ARBA00022527"/>
    </source>
</evidence>
<evidence type="ECO:0000256" key="5">
    <source>
        <dbReference type="ARBA" id="ARBA00022777"/>
    </source>
</evidence>
<feature type="region of interest" description="Disordered" evidence="9">
    <location>
        <begin position="217"/>
        <end position="239"/>
    </location>
</feature>
<feature type="region of interest" description="Disordered" evidence="9">
    <location>
        <begin position="918"/>
        <end position="949"/>
    </location>
</feature>
<comment type="caution">
    <text evidence="11">The sequence shown here is derived from an EMBL/GenBank/DDBJ whole genome shotgun (WGS) entry which is preliminary data.</text>
</comment>
<dbReference type="InterPro" id="IPR000719">
    <property type="entry name" value="Prot_kinase_dom"/>
</dbReference>
<dbReference type="GO" id="GO:0005524">
    <property type="term" value="F:ATP binding"/>
    <property type="evidence" value="ECO:0007669"/>
    <property type="project" value="UniProtKB-KW"/>
</dbReference>
<dbReference type="PROSITE" id="PS50011">
    <property type="entry name" value="PROTEIN_KINASE_DOM"/>
    <property type="match status" value="1"/>
</dbReference>
<feature type="compositionally biased region" description="Low complexity" evidence="9">
    <location>
        <begin position="921"/>
        <end position="934"/>
    </location>
</feature>
<feature type="compositionally biased region" description="Polar residues" evidence="9">
    <location>
        <begin position="161"/>
        <end position="173"/>
    </location>
</feature>
<evidence type="ECO:0000256" key="7">
    <source>
        <dbReference type="ARBA" id="ARBA00047899"/>
    </source>
</evidence>
<sequence length="1274" mass="141443">MLLINRINSTNNNTTHDQNGKDKSIHINTMTATHFRKNSHTNALASPSAITNGSGVNNITTDAASAATPSSMSSSSLPLLGRAPSLKKSGNDSTIADKKSKFSLQGLFRKRSNSITAQKEQQLQQKQEELVQQEDEEEAQAPPPPPPPPPPPQQQQQQQDDISSLQSSPTNYADYTYSDDVLTTPRQQNSYTLTSPVVTPHNIMDNTNHLTIIRSIEEEEEEEEEGEEEEGETVSNNQKAYDDNDFIAEQEFSFESSNPHFAPSTLQPIPRSALFSPSPGYISHQQTNTATAPPNNGLSSDHERYTSFTADCVSLQNSEMSTAMDLDSDTMIINASDYNTDNDVESKLNVDKQRGGVKKTKLKDSVTATRPSLSSRTNTSAPKRNLKSILRIGSFSGNHNIRTTNPHKDAVSTKVCTPTTIPQTIERQAESEFSFDNENDDDHGLYNFEPEFEDSQSDLNFDPKHEESESDYKFGGYHPVCKGDVYFSRNLPNREYVILRKLGWGHFSTVWLAKSRISTIGNGSSSIHSSSSSSSPSTCSNDDYSEYFVAIKFVKSNKNYKEAARDEIRILHTLQDPVHNNGHLPGEYSSYFDTHPPKQHPGYKHLMKLLDDFEITGPNGNHICMVFEILGENVLNLIYKYKKFYRHVDEEIKRKSVEGEESNGQQVPHLKSEQVQQPAMKFGKWDNKYFKRNTKSKLSLGLTKKDLTDAAIAAPPSAASTVSSSSTTVSPIETVMETGEDIDSSMITTATGATGFGLGMAIGAAAGCNTSQSTTATSTDPWQLSMEKKLKAMSSDSLVKLIKTSRSVGGIPLPIVKTIVKQLLLAVDYMHHCGIIHTDLKPENILIDIEDINKVIKSIEDEKMSKARASNSSLSRAVSLIKRGGSSFSKPSLLQRTSSFNVLQQAPPATVTEHPELAELHQQQQQQQQQSQHSSTEHKQRQASTTSITSSQSSSFYYKRSKNSISGKYDSPIRSSKPLSSATTSSDIFFKDVDFDKARRKSVSKAISPKNFSIFDLGRRSTITNMSNSSLIKSASSNCAAGAGAVTSDNISIKIADLGNATYTNEHFTNQIQTRQYRSPEIILKYKSWGSSTDLWSIGCIIFELITGDFLFDPHDGKCFDKDEDHLAQIVELLGHFPSDEYLVDCKLTGKFFKLHPENHRQIIFKNIDNLKYWGLEEVLVEKYKFPANDPQIKLICDLILKCLSFDLDQRYDAGSLLKHPWFTNSSDVEDTTTTTTTSDDFEVGHGCGCEVDEEMLKNLPNIHDDLPGYTCEA</sequence>
<dbReference type="SUPFAM" id="SSF56112">
    <property type="entry name" value="Protein kinase-like (PK-like)"/>
    <property type="match status" value="1"/>
</dbReference>
<evidence type="ECO:0000259" key="10">
    <source>
        <dbReference type="PROSITE" id="PS50011"/>
    </source>
</evidence>
<evidence type="ECO:0000256" key="3">
    <source>
        <dbReference type="ARBA" id="ARBA00022679"/>
    </source>
</evidence>
<dbReference type="InterPro" id="IPR008271">
    <property type="entry name" value="Ser/Thr_kinase_AS"/>
</dbReference>
<keyword evidence="5 11" id="KW-0418">Kinase</keyword>
<accession>A0A8X7NL54</accession>
<dbReference type="EMBL" id="JABWAB010000005">
    <property type="protein sequence ID" value="KAF6050777.1"/>
    <property type="molecule type" value="Genomic_DNA"/>
</dbReference>
<feature type="region of interest" description="Disordered" evidence="9">
    <location>
        <begin position="115"/>
        <end position="203"/>
    </location>
</feature>
<feature type="compositionally biased region" description="Pro residues" evidence="9">
    <location>
        <begin position="141"/>
        <end position="153"/>
    </location>
</feature>
<feature type="region of interest" description="Disordered" evidence="9">
    <location>
        <begin position="429"/>
        <end position="467"/>
    </location>
</feature>
<evidence type="ECO:0000256" key="9">
    <source>
        <dbReference type="SAM" id="MobiDB-lite"/>
    </source>
</evidence>
<protein>
    <recommendedName>
        <fullName evidence="1">non-specific serine/threonine protein kinase</fullName>
        <ecNumber evidence="1">2.7.11.1</ecNumber>
    </recommendedName>
</protein>
<dbReference type="SUPFAM" id="SSF101447">
    <property type="entry name" value="Formin homology 2 domain (FH2 domain)"/>
    <property type="match status" value="1"/>
</dbReference>
<dbReference type="AlphaFoldDB" id="A0A8X7NL54"/>
<dbReference type="PANTHER" id="PTHR47634">
    <property type="entry name" value="PROTEIN KINASE DOMAIN-CONTAINING PROTEIN-RELATED"/>
    <property type="match status" value="1"/>
</dbReference>
<evidence type="ECO:0000256" key="1">
    <source>
        <dbReference type="ARBA" id="ARBA00012513"/>
    </source>
</evidence>
<evidence type="ECO:0000313" key="11">
    <source>
        <dbReference type="EMBL" id="KAF6050777.1"/>
    </source>
</evidence>
<proteinExistence type="predicted"/>
<dbReference type="Proteomes" id="UP000590412">
    <property type="component" value="Unassembled WGS sequence"/>
</dbReference>
<evidence type="ECO:0000256" key="8">
    <source>
        <dbReference type="ARBA" id="ARBA00048679"/>
    </source>
</evidence>
<dbReference type="GO" id="GO:0005634">
    <property type="term" value="C:nucleus"/>
    <property type="evidence" value="ECO:0007669"/>
    <property type="project" value="TreeGrafter"/>
</dbReference>
<evidence type="ECO:0000256" key="4">
    <source>
        <dbReference type="ARBA" id="ARBA00022741"/>
    </source>
</evidence>
<dbReference type="SMART" id="SM00220">
    <property type="entry name" value="S_TKc"/>
    <property type="match status" value="1"/>
</dbReference>
<name>A0A8X7NL54_CANPA</name>
<dbReference type="Gene3D" id="3.30.200.20">
    <property type="entry name" value="Phosphorylase Kinase, domain 1"/>
    <property type="match status" value="1"/>
</dbReference>
<feature type="compositionally biased region" description="Polar residues" evidence="9">
    <location>
        <begin position="366"/>
        <end position="382"/>
    </location>
</feature>
<feature type="region of interest" description="Disordered" evidence="9">
    <location>
        <begin position="66"/>
        <end position="94"/>
    </location>
</feature>
<comment type="catalytic activity">
    <reaction evidence="8">
        <text>L-seryl-[protein] + ATP = O-phospho-L-seryl-[protein] + ADP + H(+)</text>
        <dbReference type="Rhea" id="RHEA:17989"/>
        <dbReference type="Rhea" id="RHEA-COMP:9863"/>
        <dbReference type="Rhea" id="RHEA-COMP:11604"/>
        <dbReference type="ChEBI" id="CHEBI:15378"/>
        <dbReference type="ChEBI" id="CHEBI:29999"/>
        <dbReference type="ChEBI" id="CHEBI:30616"/>
        <dbReference type="ChEBI" id="CHEBI:83421"/>
        <dbReference type="ChEBI" id="CHEBI:456216"/>
        <dbReference type="EC" id="2.7.11.1"/>
    </reaction>
</comment>
<dbReference type="InterPro" id="IPR011009">
    <property type="entry name" value="Kinase-like_dom_sf"/>
</dbReference>
<comment type="catalytic activity">
    <reaction evidence="7">
        <text>L-threonyl-[protein] + ATP = O-phospho-L-threonyl-[protein] + ADP + H(+)</text>
        <dbReference type="Rhea" id="RHEA:46608"/>
        <dbReference type="Rhea" id="RHEA-COMP:11060"/>
        <dbReference type="Rhea" id="RHEA-COMP:11605"/>
        <dbReference type="ChEBI" id="CHEBI:15378"/>
        <dbReference type="ChEBI" id="CHEBI:30013"/>
        <dbReference type="ChEBI" id="CHEBI:30616"/>
        <dbReference type="ChEBI" id="CHEBI:61977"/>
        <dbReference type="ChEBI" id="CHEBI:456216"/>
        <dbReference type="EC" id="2.7.11.1"/>
    </reaction>
</comment>
<dbReference type="InterPro" id="IPR051334">
    <property type="entry name" value="SRPK"/>
</dbReference>
<feature type="compositionally biased region" description="Polar residues" evidence="9">
    <location>
        <begin position="184"/>
        <end position="197"/>
    </location>
</feature>
<evidence type="ECO:0000313" key="12">
    <source>
        <dbReference type="Proteomes" id="UP000590412"/>
    </source>
</evidence>
<keyword evidence="6" id="KW-0067">ATP-binding</keyword>
<dbReference type="GO" id="GO:0000245">
    <property type="term" value="P:spliceosomal complex assembly"/>
    <property type="evidence" value="ECO:0007669"/>
    <property type="project" value="TreeGrafter"/>
</dbReference>
<gene>
    <name evidence="11" type="ORF">FOB60_003445</name>
</gene>
<dbReference type="EC" id="2.7.11.1" evidence="1"/>
<feature type="compositionally biased region" description="Low complexity" evidence="9">
    <location>
        <begin position="66"/>
        <end position="76"/>
    </location>
</feature>
<dbReference type="GO" id="GO:0005737">
    <property type="term" value="C:cytoplasm"/>
    <property type="evidence" value="ECO:0007669"/>
    <property type="project" value="TreeGrafter"/>
</dbReference>
<dbReference type="GO" id="GO:0050684">
    <property type="term" value="P:regulation of mRNA processing"/>
    <property type="evidence" value="ECO:0007669"/>
    <property type="project" value="TreeGrafter"/>
</dbReference>
<feature type="compositionally biased region" description="Acidic residues" evidence="9">
    <location>
        <begin position="217"/>
        <end position="232"/>
    </location>
</feature>
<reference evidence="11" key="1">
    <citation type="submission" date="2020-03" db="EMBL/GenBank/DDBJ databases">
        <title>FDA dAtabase for Regulatory Grade micrObial Sequences (FDA-ARGOS): Supporting development and validation of Infectious Disease Dx tests.</title>
        <authorList>
            <person name="Campos J."/>
            <person name="Goldberg B."/>
            <person name="Tallon L."/>
            <person name="Sadzewicz L."/>
            <person name="Vavikolanu K."/>
            <person name="Mehta A."/>
            <person name="Aluvathingal J."/>
            <person name="Nadendla S."/>
            <person name="Nandy P."/>
            <person name="Geyer C."/>
            <person name="Yan Y."/>
            <person name="Sichtig H."/>
        </authorList>
    </citation>
    <scope>NUCLEOTIDE SEQUENCE [LARGE SCALE GENOMIC DNA]</scope>
    <source>
        <strain evidence="11">FDAARGOS_652</strain>
    </source>
</reference>
<dbReference type="Pfam" id="PF00069">
    <property type="entry name" value="Pkinase"/>
    <property type="match status" value="2"/>
</dbReference>
<dbReference type="Gene3D" id="1.10.510.10">
    <property type="entry name" value="Transferase(Phosphotransferase) domain 1"/>
    <property type="match status" value="1"/>
</dbReference>
<keyword evidence="3" id="KW-0808">Transferase</keyword>
<dbReference type="PANTHER" id="PTHR47634:SF9">
    <property type="entry name" value="PROTEIN KINASE DOMAIN-CONTAINING PROTEIN-RELATED"/>
    <property type="match status" value="1"/>
</dbReference>
<dbReference type="PROSITE" id="PS00108">
    <property type="entry name" value="PROTEIN_KINASE_ST"/>
    <property type="match status" value="1"/>
</dbReference>